<proteinExistence type="predicted"/>
<accession>A0A5D8ZYQ4</accession>
<dbReference type="EMBL" id="VTRU01000001">
    <property type="protein sequence ID" value="TZG00096.1"/>
    <property type="molecule type" value="Genomic_DNA"/>
</dbReference>
<dbReference type="Pfam" id="PF09697">
    <property type="entry name" value="Porph_ging"/>
    <property type="match status" value="1"/>
</dbReference>
<keyword evidence="1" id="KW-0614">Plasmid</keyword>
<dbReference type="NCBIfam" id="TIGR01200">
    <property type="entry name" value="GLPGLI"/>
    <property type="match status" value="1"/>
</dbReference>
<keyword evidence="2" id="KW-1185">Reference proteome</keyword>
<comment type="caution">
    <text evidence="1">The sequence shown here is derived from an EMBL/GenBank/DDBJ whole genome shotgun (WGS) entry which is preliminary data.</text>
</comment>
<geneLocation type="plasmid" evidence="1">
    <name>unnamed1</name>
</geneLocation>
<sequence length="276" mass="31903">MLAGILNKHSSQMKFIIFFLGISTFCFSQKFTFIYETKYRLNSEKPDDVNSDNMILDLKNNTSIFRDSQDKKSDSVKLNNGNGRYKMGVENQFYIKKNLNQKRIEKVITYLGTDYLLPIEEILNWKITSEQKMIGKYKSQKAETNYGGRNWIAWFTTELPFSNGPYVFNGLPGLIVSIQDSNNEYSFNLIEVKKGGNIFDAGTKPIKIDWEKYETLAKSFFNDPYDINTKVAMGKTVTFTSPNGIVMDISVKTKEMQKNILQENNPIELNHKINYK</sequence>
<evidence type="ECO:0000313" key="2">
    <source>
        <dbReference type="Proteomes" id="UP000323884"/>
    </source>
</evidence>
<evidence type="ECO:0000313" key="1">
    <source>
        <dbReference type="EMBL" id="TZG00096.1"/>
    </source>
</evidence>
<dbReference type="Proteomes" id="UP000323884">
    <property type="component" value="Unassembled WGS sequence"/>
</dbReference>
<dbReference type="InterPro" id="IPR005901">
    <property type="entry name" value="GLPGLI"/>
</dbReference>
<dbReference type="AlphaFoldDB" id="A0A5D8ZYQ4"/>
<name>A0A5D8ZYQ4_9FLAO</name>
<organism evidence="1 2">
    <name type="scientific">Chryseobacterium panacisoli</name>
    <dbReference type="NCBI Taxonomy" id="1807141"/>
    <lineage>
        <taxon>Bacteria</taxon>
        <taxon>Pseudomonadati</taxon>
        <taxon>Bacteroidota</taxon>
        <taxon>Flavobacteriia</taxon>
        <taxon>Flavobacteriales</taxon>
        <taxon>Weeksellaceae</taxon>
        <taxon>Chryseobacterium group</taxon>
        <taxon>Chryseobacterium</taxon>
    </lineage>
</organism>
<gene>
    <name evidence="1" type="ORF">FW781_09260</name>
</gene>
<protein>
    <submittedName>
        <fullName evidence="1">GLPGLI family protein</fullName>
    </submittedName>
</protein>
<dbReference type="OrthoDB" id="1440774at2"/>
<reference evidence="1 2" key="1">
    <citation type="submission" date="2019-08" db="EMBL/GenBank/DDBJ databases">
        <title>Draft genome sequence of Chryseobacterium sp. Gsoil 183.</title>
        <authorList>
            <person name="Im W.-T."/>
        </authorList>
    </citation>
    <scope>NUCLEOTIDE SEQUENCE [LARGE SCALE GENOMIC DNA]</scope>
    <source>
        <strain evidence="1 2">Gsoil 183</strain>
        <plasmid evidence="1">unnamed1</plasmid>
    </source>
</reference>